<dbReference type="AlphaFoldDB" id="A0A977PK90"/>
<accession>A0A977PK90</accession>
<reference evidence="1" key="1">
    <citation type="submission" date="2013-11" db="EMBL/GenBank/DDBJ databases">
        <title>Comparative genomics of Ignicoccus.</title>
        <authorList>
            <person name="Podar M."/>
        </authorList>
    </citation>
    <scope>NUCLEOTIDE SEQUENCE</scope>
    <source>
        <strain evidence="1">DSM 13166</strain>
    </source>
</reference>
<sequence length="78" mass="9355">MSVTVSFKVRKEVKEKMEKYKGIINWNEELRRFVELKIKELEAKERFEEIVRKLEEADWGVEEGFASRSVREDRDGCS</sequence>
<proteinExistence type="predicted"/>
<dbReference type="KEGG" id="ipc:IPA_07055"/>
<name>A0A977PK90_9CREN</name>
<evidence type="ECO:0000313" key="1">
    <source>
        <dbReference type="EMBL" id="UXD21708.1"/>
    </source>
</evidence>
<evidence type="ECO:0000313" key="2">
    <source>
        <dbReference type="Proteomes" id="UP001063698"/>
    </source>
</evidence>
<dbReference type="PANTHER" id="PTHR42244:SF2">
    <property type="entry name" value="ANTITOXIN VAPB3-RELATED"/>
    <property type="match status" value="1"/>
</dbReference>
<protein>
    <submittedName>
        <fullName evidence="1">CopG family transcriptional regulator</fullName>
    </submittedName>
</protein>
<dbReference type="InterPro" id="IPR039709">
    <property type="entry name" value="VapB3-like"/>
</dbReference>
<organism evidence="1 2">
    <name type="scientific">Ignicoccus pacificus DSM 13166</name>
    <dbReference type="NCBI Taxonomy" id="940294"/>
    <lineage>
        <taxon>Archaea</taxon>
        <taxon>Thermoproteota</taxon>
        <taxon>Thermoprotei</taxon>
        <taxon>Desulfurococcales</taxon>
        <taxon>Desulfurococcaceae</taxon>
        <taxon>Ignicoccus</taxon>
    </lineage>
</organism>
<dbReference type="PANTHER" id="PTHR42244">
    <property type="entry name" value="ANTITOXIN VAPB3-RELATED"/>
    <property type="match status" value="1"/>
</dbReference>
<keyword evidence="2" id="KW-1185">Reference proteome</keyword>
<gene>
    <name evidence="1" type="ORF">IPA_07055</name>
</gene>
<dbReference type="EMBL" id="CP006868">
    <property type="protein sequence ID" value="UXD21708.1"/>
    <property type="molecule type" value="Genomic_DNA"/>
</dbReference>
<dbReference type="Proteomes" id="UP001063698">
    <property type="component" value="Chromosome"/>
</dbReference>